<name>G2WGG2_YEASK</name>
<evidence type="ECO:0000313" key="3">
    <source>
        <dbReference type="Proteomes" id="UP000001608"/>
    </source>
</evidence>
<reference evidence="2 3" key="1">
    <citation type="journal article" date="2011" name="DNA Res.">
        <title>Whole-genome sequencing of sake yeast Saccharomyces cerevisiae Kyokai no. 7.</title>
        <authorList>
            <person name="Akao T."/>
            <person name="Yashiro I."/>
            <person name="Hosoyama A."/>
            <person name="Kitagaki H."/>
            <person name="Horikawa H."/>
            <person name="Watanabe D."/>
            <person name="Akada R."/>
            <person name="Ando Y."/>
            <person name="Harashima S."/>
            <person name="Inoue T."/>
            <person name="Inoue Y."/>
            <person name="Kajiwara S."/>
            <person name="Kitamoto K."/>
            <person name="Kitamoto N."/>
            <person name="Kobayashi O."/>
            <person name="Kuhara S."/>
            <person name="Masubuchi T."/>
            <person name="Mizoguchi H."/>
            <person name="Nakao Y."/>
            <person name="Nakazato A."/>
            <person name="Namise M."/>
            <person name="Oba T."/>
            <person name="Ogata T."/>
            <person name="Ohta A."/>
            <person name="Sato M."/>
            <person name="Shibasaki S."/>
            <person name="Takatsume Y."/>
            <person name="Tanimoto S."/>
            <person name="Tsuboi H."/>
            <person name="Nishimura A."/>
            <person name="Yoda K."/>
            <person name="Ishikawa T."/>
            <person name="Iwashita K."/>
            <person name="Fujita N."/>
            <person name="Shimoi H."/>
        </authorList>
    </citation>
    <scope>NUCLEOTIDE SEQUENCE [LARGE SCALE GENOMIC DNA]</scope>
    <source>
        <strain evidence="3">Kyokai no. 7 / NBRC 101557</strain>
    </source>
</reference>
<dbReference type="HOGENOM" id="CLU_1200636_0_0_1"/>
<dbReference type="Proteomes" id="UP000001608">
    <property type="component" value="Chromosome 9"/>
</dbReference>
<feature type="compositionally biased region" description="Acidic residues" evidence="1">
    <location>
        <begin position="90"/>
        <end position="102"/>
    </location>
</feature>
<evidence type="ECO:0000313" key="2">
    <source>
        <dbReference type="EMBL" id="GAA24131.1"/>
    </source>
</evidence>
<proteinExistence type="predicted"/>
<sequence>MSGTRCLLGVGLPVDVTATETLTHDEQGPGVEPGPCSRGSSIDGLLPSLLGSHDDVDDDSAAFHKYMTLSRDGAGAIHAPSLVEDASRNDDDDDDDDEDDDSSMSRDLSKALDMSSSSSSSPRVQSRRHRSSVSTISAILHQGKSVREDITESLSVPAEQEKLCFLAKASSIFFRRNSMPRDKHTHSVCPASRPDSERFIVTSAAAQSLRRQQQLEDAQYARVITNFRTIGWCSPSEIESVEYKRSLIDAEWDEKISLLSHAQCYK</sequence>
<organism evidence="2 3">
    <name type="scientific">Saccharomyces cerevisiae (strain Kyokai no. 7 / NBRC 101557)</name>
    <name type="common">Baker's yeast</name>
    <dbReference type="NCBI Taxonomy" id="721032"/>
    <lineage>
        <taxon>Eukaryota</taxon>
        <taxon>Fungi</taxon>
        <taxon>Dikarya</taxon>
        <taxon>Ascomycota</taxon>
        <taxon>Saccharomycotina</taxon>
        <taxon>Saccharomycetes</taxon>
        <taxon>Saccharomycetales</taxon>
        <taxon>Saccharomycetaceae</taxon>
        <taxon>Saccharomyces</taxon>
    </lineage>
</organism>
<dbReference type="OrthoDB" id="4055741at2759"/>
<feature type="region of interest" description="Disordered" evidence="1">
    <location>
        <begin position="21"/>
        <end position="53"/>
    </location>
</feature>
<accession>G2WGG2</accession>
<evidence type="ECO:0000256" key="1">
    <source>
        <dbReference type="SAM" id="MobiDB-lite"/>
    </source>
</evidence>
<feature type="compositionally biased region" description="Low complexity" evidence="1">
    <location>
        <begin position="115"/>
        <end position="124"/>
    </location>
</feature>
<dbReference type="AlphaFoldDB" id="G2WGG2"/>
<gene>
    <name evidence="2" type="primary">K7_YIR016W</name>
    <name evidence="2" type="ORF">SYK7_036221</name>
</gene>
<comment type="caution">
    <text evidence="2">The sequence shown here is derived from an EMBL/GenBank/DDBJ whole genome shotgun (WGS) entry which is preliminary data.</text>
</comment>
<protein>
    <submittedName>
        <fullName evidence="2">K7_Yir016wp</fullName>
    </submittedName>
</protein>
<feature type="region of interest" description="Disordered" evidence="1">
    <location>
        <begin position="78"/>
        <end position="136"/>
    </location>
</feature>
<dbReference type="EMBL" id="DG000045">
    <property type="protein sequence ID" value="GAA24131.1"/>
    <property type="molecule type" value="Genomic_DNA"/>
</dbReference>